<keyword evidence="7" id="KW-1185">Reference proteome</keyword>
<dbReference type="AlphaFoldDB" id="A0A916WQ23"/>
<keyword evidence="3" id="KW-0812">Transmembrane</keyword>
<dbReference type="GO" id="GO:0016787">
    <property type="term" value="F:hydrolase activity"/>
    <property type="evidence" value="ECO:0007669"/>
    <property type="project" value="TreeGrafter"/>
</dbReference>
<reference evidence="6" key="2">
    <citation type="submission" date="2020-09" db="EMBL/GenBank/DDBJ databases">
        <authorList>
            <person name="Sun Q."/>
            <person name="Zhou Y."/>
        </authorList>
    </citation>
    <scope>NUCLEOTIDE SEQUENCE</scope>
    <source>
        <strain evidence="6">CGMCC 1.12827</strain>
    </source>
</reference>
<keyword evidence="5" id="KW-0472">Membrane</keyword>
<dbReference type="PANTHER" id="PTHR31885:SF6">
    <property type="entry name" value="GH04784P"/>
    <property type="match status" value="1"/>
</dbReference>
<name>A0A916WQ23_9ACTN</name>
<dbReference type="Proteomes" id="UP000621454">
    <property type="component" value="Unassembled WGS sequence"/>
</dbReference>
<sequence>MSHDRQLTPRWAPQIDAVFVASTLAVCLGGALHRRRLVAAAKPLALTAVIARSVPDIARNAPLDRALLTGAAVFSLAGDYLMYREEFADDAPHRRPATAKDSTPRGKDDWMRLGALAFGCAHLSYLGLFGRRGGRLSSRRILPRLAVMGEPGLLVAAARPALTPVLGPYGAVLSAMSAMAADPASAGECSSSGAAATRLRVGGMLFVISDDLLINRRHLLSGRRRAVTEAVVLATYFGAQRLLLPTAAGAGVRRRPARTASHPR</sequence>
<evidence type="ECO:0000256" key="2">
    <source>
        <dbReference type="ARBA" id="ARBA00007375"/>
    </source>
</evidence>
<keyword evidence="4" id="KW-1133">Transmembrane helix</keyword>
<dbReference type="Pfam" id="PF07947">
    <property type="entry name" value="YhhN"/>
    <property type="match status" value="1"/>
</dbReference>
<comment type="similarity">
    <text evidence="2">Belongs to the TMEM86 family.</text>
</comment>
<dbReference type="EMBL" id="BMGC01000004">
    <property type="protein sequence ID" value="GGB23665.1"/>
    <property type="molecule type" value="Genomic_DNA"/>
</dbReference>
<evidence type="ECO:0000313" key="7">
    <source>
        <dbReference type="Proteomes" id="UP000621454"/>
    </source>
</evidence>
<comment type="caution">
    <text evidence="6">The sequence shown here is derived from an EMBL/GenBank/DDBJ whole genome shotgun (WGS) entry which is preliminary data.</text>
</comment>
<evidence type="ECO:0000256" key="4">
    <source>
        <dbReference type="ARBA" id="ARBA00022989"/>
    </source>
</evidence>
<dbReference type="RefSeq" id="WP_188585466.1">
    <property type="nucleotide sequence ID" value="NZ_BMGC01000004.1"/>
</dbReference>
<evidence type="ECO:0000256" key="1">
    <source>
        <dbReference type="ARBA" id="ARBA00004141"/>
    </source>
</evidence>
<dbReference type="InterPro" id="IPR012506">
    <property type="entry name" value="TMEM86B-like"/>
</dbReference>
<dbReference type="GO" id="GO:0016020">
    <property type="term" value="C:membrane"/>
    <property type="evidence" value="ECO:0007669"/>
    <property type="project" value="UniProtKB-SubCell"/>
</dbReference>
<dbReference type="PANTHER" id="PTHR31885">
    <property type="entry name" value="GH04784P"/>
    <property type="match status" value="1"/>
</dbReference>
<evidence type="ECO:0008006" key="8">
    <source>
        <dbReference type="Google" id="ProtNLM"/>
    </source>
</evidence>
<reference evidence="6" key="1">
    <citation type="journal article" date="2014" name="Int. J. Syst. Evol. Microbiol.">
        <title>Complete genome sequence of Corynebacterium casei LMG S-19264T (=DSM 44701T), isolated from a smear-ripened cheese.</title>
        <authorList>
            <consortium name="US DOE Joint Genome Institute (JGI-PGF)"/>
            <person name="Walter F."/>
            <person name="Albersmeier A."/>
            <person name="Kalinowski J."/>
            <person name="Ruckert C."/>
        </authorList>
    </citation>
    <scope>NUCLEOTIDE SEQUENCE</scope>
    <source>
        <strain evidence="6">CGMCC 1.12827</strain>
    </source>
</reference>
<protein>
    <recommendedName>
        <fullName evidence="8">YhhN-like protein</fullName>
    </recommendedName>
</protein>
<organism evidence="6 7">
    <name type="scientific">Gordonia jinhuaensis</name>
    <dbReference type="NCBI Taxonomy" id="1517702"/>
    <lineage>
        <taxon>Bacteria</taxon>
        <taxon>Bacillati</taxon>
        <taxon>Actinomycetota</taxon>
        <taxon>Actinomycetes</taxon>
        <taxon>Mycobacteriales</taxon>
        <taxon>Gordoniaceae</taxon>
        <taxon>Gordonia</taxon>
    </lineage>
</organism>
<comment type="subcellular location">
    <subcellularLocation>
        <location evidence="1">Membrane</location>
        <topology evidence="1">Multi-pass membrane protein</topology>
    </subcellularLocation>
</comment>
<gene>
    <name evidence="6" type="ORF">GCM10011489_09950</name>
</gene>
<accession>A0A916WQ23</accession>
<evidence type="ECO:0000313" key="6">
    <source>
        <dbReference type="EMBL" id="GGB23665.1"/>
    </source>
</evidence>
<evidence type="ECO:0000256" key="3">
    <source>
        <dbReference type="ARBA" id="ARBA00022692"/>
    </source>
</evidence>
<proteinExistence type="inferred from homology"/>
<evidence type="ECO:0000256" key="5">
    <source>
        <dbReference type="ARBA" id="ARBA00023136"/>
    </source>
</evidence>